<reference evidence="2" key="1">
    <citation type="submission" date="2013-02" db="EMBL/GenBank/DDBJ databases">
        <authorList>
            <person name="Hughes D."/>
        </authorList>
    </citation>
    <scope>NUCLEOTIDE SEQUENCE</scope>
    <source>
        <strain>Durham</strain>
        <strain evidence="2">NC isolate 2 -- Noor lab</strain>
    </source>
</reference>
<accession>T1GHR6</accession>
<name>T1GHR6_MEGSC</name>
<evidence type="ECO:0000313" key="1">
    <source>
        <dbReference type="EnsemblMetazoa" id="MESCA002974-PA"/>
    </source>
</evidence>
<proteinExistence type="predicted"/>
<reference evidence="1" key="2">
    <citation type="submission" date="2015-06" db="UniProtKB">
        <authorList>
            <consortium name="EnsemblMetazoa"/>
        </authorList>
    </citation>
    <scope>IDENTIFICATION</scope>
</reference>
<dbReference type="EMBL" id="CAQQ02392014">
    <property type="status" value="NOT_ANNOTATED_CDS"/>
    <property type="molecule type" value="Genomic_DNA"/>
</dbReference>
<dbReference type="EnsemblMetazoa" id="MESCA002974-RA">
    <property type="protein sequence ID" value="MESCA002974-PA"/>
    <property type="gene ID" value="MESCA002974"/>
</dbReference>
<dbReference type="Proteomes" id="UP000015102">
    <property type="component" value="Unassembled WGS sequence"/>
</dbReference>
<dbReference type="EMBL" id="CAQQ02392015">
    <property type="status" value="NOT_ANNOTATED_CDS"/>
    <property type="molecule type" value="Genomic_DNA"/>
</dbReference>
<evidence type="ECO:0000313" key="2">
    <source>
        <dbReference type="Proteomes" id="UP000015102"/>
    </source>
</evidence>
<dbReference type="AlphaFoldDB" id="T1GHR6"/>
<organism evidence="1 2">
    <name type="scientific">Megaselia scalaris</name>
    <name type="common">Humpbacked fly</name>
    <name type="synonym">Phora scalaris</name>
    <dbReference type="NCBI Taxonomy" id="36166"/>
    <lineage>
        <taxon>Eukaryota</taxon>
        <taxon>Metazoa</taxon>
        <taxon>Ecdysozoa</taxon>
        <taxon>Arthropoda</taxon>
        <taxon>Hexapoda</taxon>
        <taxon>Insecta</taxon>
        <taxon>Pterygota</taxon>
        <taxon>Neoptera</taxon>
        <taxon>Endopterygota</taxon>
        <taxon>Diptera</taxon>
        <taxon>Brachycera</taxon>
        <taxon>Muscomorpha</taxon>
        <taxon>Platypezoidea</taxon>
        <taxon>Phoridae</taxon>
        <taxon>Megaseliini</taxon>
        <taxon>Megaselia</taxon>
    </lineage>
</organism>
<dbReference type="HOGENOM" id="CLU_2963414_0_0_1"/>
<protein>
    <submittedName>
        <fullName evidence="1">Uncharacterized protein</fullName>
    </submittedName>
</protein>
<keyword evidence="2" id="KW-1185">Reference proteome</keyword>
<sequence>MWQRLALKFPLLALGRRCPLNRLFGSGGGYKFTNFSGSLVLNPTCVYARAPDTGNSVWK</sequence>